<dbReference type="GO" id="GO:0005524">
    <property type="term" value="F:ATP binding"/>
    <property type="evidence" value="ECO:0007669"/>
    <property type="project" value="UniProtKB-KW"/>
</dbReference>
<dbReference type="SUPFAM" id="SSF116846">
    <property type="entry name" value="MIT domain"/>
    <property type="match status" value="1"/>
</dbReference>
<evidence type="ECO:0000256" key="9">
    <source>
        <dbReference type="RuleBase" id="RU003651"/>
    </source>
</evidence>
<dbReference type="FunFam" id="1.10.8.60:FF:000022">
    <property type="entry name" value="Fidgetin like 1"/>
    <property type="match status" value="1"/>
</dbReference>
<evidence type="ECO:0000256" key="2">
    <source>
        <dbReference type="ARBA" id="ARBA00022701"/>
    </source>
</evidence>
<accession>A0AAV1T2X7</accession>
<dbReference type="Gene3D" id="1.20.58.80">
    <property type="entry name" value="Phosphotransferase system, lactose/cellobiose-type IIA subunit"/>
    <property type="match status" value="1"/>
</dbReference>
<comment type="caution">
    <text evidence="12">The sequence shown here is derived from an EMBL/GenBank/DDBJ whole genome shotgun (WGS) entry which is preliminary data.</text>
</comment>
<dbReference type="AlphaFoldDB" id="A0AAV1T2X7"/>
<dbReference type="CDD" id="cd19509">
    <property type="entry name" value="RecA-like_VPS4-like"/>
    <property type="match status" value="1"/>
</dbReference>
<dbReference type="Pfam" id="PF17862">
    <property type="entry name" value="AAA_lid_3"/>
    <property type="match status" value="1"/>
</dbReference>
<dbReference type="SMART" id="SM00382">
    <property type="entry name" value="AAA"/>
    <property type="match status" value="1"/>
</dbReference>
<dbReference type="InterPro" id="IPR036181">
    <property type="entry name" value="MIT_dom_sf"/>
</dbReference>
<dbReference type="InterPro" id="IPR050304">
    <property type="entry name" value="MT-severing_AAA_ATPase"/>
</dbReference>
<dbReference type="InterPro" id="IPR015415">
    <property type="entry name" value="Spast_Vps4_C"/>
</dbReference>
<gene>
    <name evidence="12" type="ORF">PM001_LOCUS1986</name>
</gene>
<keyword evidence="3 9" id="KW-0547">Nucleotide-binding</keyword>
<evidence type="ECO:0000256" key="4">
    <source>
        <dbReference type="ARBA" id="ARBA00022840"/>
    </source>
</evidence>
<evidence type="ECO:0000313" key="13">
    <source>
        <dbReference type="Proteomes" id="UP001162060"/>
    </source>
</evidence>
<evidence type="ECO:0000256" key="3">
    <source>
        <dbReference type="ARBA" id="ARBA00022741"/>
    </source>
</evidence>
<evidence type="ECO:0000313" key="12">
    <source>
        <dbReference type="EMBL" id="CAK7900002.1"/>
    </source>
</evidence>
<dbReference type="FunFam" id="3.40.50.300:FF:000093">
    <property type="entry name" value="Fidgetin-like 1"/>
    <property type="match status" value="1"/>
</dbReference>
<evidence type="ECO:0000259" key="11">
    <source>
        <dbReference type="SMART" id="SM00745"/>
    </source>
</evidence>
<dbReference type="PROSITE" id="PS00674">
    <property type="entry name" value="AAA"/>
    <property type="match status" value="1"/>
</dbReference>
<dbReference type="GO" id="GO:0005874">
    <property type="term" value="C:microtubule"/>
    <property type="evidence" value="ECO:0007669"/>
    <property type="project" value="UniProtKB-KW"/>
</dbReference>
<dbReference type="Gene3D" id="3.40.50.300">
    <property type="entry name" value="P-loop containing nucleotide triphosphate hydrolases"/>
    <property type="match status" value="1"/>
</dbReference>
<feature type="domain" description="MIT" evidence="11">
    <location>
        <begin position="9"/>
        <end position="83"/>
    </location>
</feature>
<dbReference type="PANTHER" id="PTHR23074:SF86">
    <property type="entry name" value="SPASTIN"/>
    <property type="match status" value="1"/>
</dbReference>
<name>A0AAV1T2X7_9STRA</name>
<comment type="subcellular location">
    <subcellularLocation>
        <location evidence="1">Membrane</location>
    </subcellularLocation>
</comment>
<evidence type="ECO:0000259" key="10">
    <source>
        <dbReference type="SMART" id="SM00382"/>
    </source>
</evidence>
<dbReference type="PANTHER" id="PTHR23074">
    <property type="entry name" value="AAA DOMAIN-CONTAINING"/>
    <property type="match status" value="1"/>
</dbReference>
<evidence type="ECO:0000256" key="6">
    <source>
        <dbReference type="ARBA" id="ARBA00023235"/>
    </source>
</evidence>
<evidence type="ECO:0000256" key="8">
    <source>
        <dbReference type="ARBA" id="ARBA00038871"/>
    </source>
</evidence>
<proteinExistence type="inferred from homology"/>
<dbReference type="EC" id="5.6.1.1" evidence="8"/>
<evidence type="ECO:0000256" key="1">
    <source>
        <dbReference type="ARBA" id="ARBA00004370"/>
    </source>
</evidence>
<keyword evidence="4 9" id="KW-0067">ATP-binding</keyword>
<evidence type="ECO:0000256" key="7">
    <source>
        <dbReference type="ARBA" id="ARBA00036378"/>
    </source>
</evidence>
<dbReference type="GO" id="GO:0016020">
    <property type="term" value="C:membrane"/>
    <property type="evidence" value="ECO:0007669"/>
    <property type="project" value="UniProtKB-SubCell"/>
</dbReference>
<dbReference type="Pfam" id="PF00004">
    <property type="entry name" value="AAA"/>
    <property type="match status" value="1"/>
</dbReference>
<dbReference type="EMBL" id="CAKLBY020000016">
    <property type="protein sequence ID" value="CAK7900002.1"/>
    <property type="molecule type" value="Genomic_DNA"/>
</dbReference>
<keyword evidence="2" id="KW-0493">Microtubule</keyword>
<dbReference type="InterPro" id="IPR003960">
    <property type="entry name" value="ATPase_AAA_CS"/>
</dbReference>
<protein>
    <recommendedName>
        <fullName evidence="8">microtubule-severing ATPase</fullName>
        <ecNumber evidence="8">5.6.1.1</ecNumber>
    </recommendedName>
</protein>
<dbReference type="InterPro" id="IPR041569">
    <property type="entry name" value="AAA_lid_3"/>
</dbReference>
<keyword evidence="6" id="KW-0413">Isomerase</keyword>
<keyword evidence="5" id="KW-0472">Membrane</keyword>
<dbReference type="Pfam" id="PF04212">
    <property type="entry name" value="MIT"/>
    <property type="match status" value="1"/>
</dbReference>
<feature type="domain" description="AAA+ ATPase" evidence="10">
    <location>
        <begin position="170"/>
        <end position="306"/>
    </location>
</feature>
<dbReference type="GO" id="GO:0008568">
    <property type="term" value="F:microtubule severing ATPase activity"/>
    <property type="evidence" value="ECO:0007669"/>
    <property type="project" value="UniProtKB-EC"/>
</dbReference>
<comment type="catalytic activity">
    <reaction evidence="7">
        <text>n ATP + n H2O + a microtubule = n ADP + n phosphate + (n+1) alpha/beta tubulin heterodimers.</text>
        <dbReference type="EC" id="5.6.1.1"/>
    </reaction>
</comment>
<dbReference type="GO" id="GO:0016887">
    <property type="term" value="F:ATP hydrolysis activity"/>
    <property type="evidence" value="ECO:0007669"/>
    <property type="project" value="InterPro"/>
</dbReference>
<dbReference type="SMART" id="SM00745">
    <property type="entry name" value="MIT"/>
    <property type="match status" value="1"/>
</dbReference>
<evidence type="ECO:0000256" key="5">
    <source>
        <dbReference type="ARBA" id="ARBA00023136"/>
    </source>
</evidence>
<dbReference type="Pfam" id="PF09336">
    <property type="entry name" value="Vps4_C"/>
    <property type="match status" value="1"/>
</dbReference>
<dbReference type="InterPro" id="IPR007330">
    <property type="entry name" value="MIT_dom"/>
</dbReference>
<comment type="similarity">
    <text evidence="9">Belongs to the AAA ATPase family.</text>
</comment>
<dbReference type="InterPro" id="IPR003959">
    <property type="entry name" value="ATPase_AAA_core"/>
</dbReference>
<dbReference type="InterPro" id="IPR027417">
    <property type="entry name" value="P-loop_NTPase"/>
</dbReference>
<dbReference type="SUPFAM" id="SSF52540">
    <property type="entry name" value="P-loop containing nucleoside triphosphate hydrolases"/>
    <property type="match status" value="1"/>
</dbReference>
<dbReference type="Gene3D" id="1.10.8.60">
    <property type="match status" value="1"/>
</dbReference>
<sequence length="411" mass="45133">MFLWRSRPRVDAIQQVMEAAVAADKAEKYQEAVDLYASGIEQMMTQLSQLSDDEAKTQFRNKINEYMLRAEYLKNQIAEQHALKQTPKSVGLDSVLGPAERTLNSQQTKRAKYVKEHAAHAHAILDEVLDHSPGVQWSDIAGLSVAKQILQEAVILPTLRPDLFTGLRAPPRGVLLFGPPGTGKTLLAKAVATEANATFFNISASSLTSKWVGEGEKLVRALFEMARELQPSVVFMDEIDALLAARSTSENDASRRIKNQFFTELDGAASSQEDRILVMGATNLPQELDEAIIRRLEKRIYVPLPDASSREGLFRHLLGSQKFSLSSNEINRIVKSTEGYSGSDLKAVCKDAALGPIRELGAKVASVKAEDVRGINASDFQVALKRVRPSVSATTIEALVAWNEQYGVSAV</sequence>
<dbReference type="Proteomes" id="UP001162060">
    <property type="component" value="Unassembled WGS sequence"/>
</dbReference>
<dbReference type="InterPro" id="IPR003593">
    <property type="entry name" value="AAA+_ATPase"/>
</dbReference>
<reference evidence="12" key="1">
    <citation type="submission" date="2024-01" db="EMBL/GenBank/DDBJ databases">
        <authorList>
            <person name="Webb A."/>
        </authorList>
    </citation>
    <scope>NUCLEOTIDE SEQUENCE</scope>
    <source>
        <strain evidence="12">Pm1</strain>
    </source>
</reference>
<organism evidence="12 13">
    <name type="scientific">Peronospora matthiolae</name>
    <dbReference type="NCBI Taxonomy" id="2874970"/>
    <lineage>
        <taxon>Eukaryota</taxon>
        <taxon>Sar</taxon>
        <taxon>Stramenopiles</taxon>
        <taxon>Oomycota</taxon>
        <taxon>Peronosporomycetes</taxon>
        <taxon>Peronosporales</taxon>
        <taxon>Peronosporaceae</taxon>
        <taxon>Peronospora</taxon>
    </lineage>
</organism>